<comment type="caution">
    <text evidence="12">Lacks conserved residue(s) required for the propagation of feature annotation.</text>
</comment>
<feature type="binding site" evidence="12">
    <location>
        <position position="374"/>
    </location>
    <ligand>
        <name>Mo-bis(molybdopterin guanine dinucleotide)</name>
        <dbReference type="ChEBI" id="CHEBI:60539"/>
    </ligand>
</feature>
<dbReference type="EMBL" id="CABIKM010000009">
    <property type="protein sequence ID" value="VUZ84217.1"/>
    <property type="molecule type" value="Genomic_DNA"/>
</dbReference>
<feature type="binding site" evidence="12">
    <location>
        <position position="378"/>
    </location>
    <ligand>
        <name>Mo-bis(molybdopterin guanine dinucleotide)</name>
        <dbReference type="ChEBI" id="CHEBI:60539"/>
    </ligand>
</feature>
<dbReference type="InterPro" id="IPR041957">
    <property type="entry name" value="CT_Nitrate-R-NapA-like"/>
</dbReference>
<evidence type="ECO:0000256" key="5">
    <source>
        <dbReference type="ARBA" id="ARBA00022723"/>
    </source>
</evidence>
<name>A0A564ZH30_9BACT</name>
<evidence type="ECO:0000256" key="10">
    <source>
        <dbReference type="ARBA" id="ARBA00023014"/>
    </source>
</evidence>
<feature type="binding site" evidence="12">
    <location>
        <position position="754"/>
    </location>
    <ligand>
        <name>substrate</name>
    </ligand>
</feature>
<accession>A0A564ZH30</accession>
<dbReference type="Gene3D" id="3.40.228.10">
    <property type="entry name" value="Dimethylsulfoxide Reductase, domain 2"/>
    <property type="match status" value="2"/>
</dbReference>
<dbReference type="FunFam" id="2.40.40.20:FF:000005">
    <property type="entry name" value="Periplasmic nitrate reductase"/>
    <property type="match status" value="1"/>
</dbReference>
<dbReference type="InterPro" id="IPR006963">
    <property type="entry name" value="Mopterin_OxRdtase_4Fe-4S_dom"/>
</dbReference>
<feature type="binding site" evidence="12">
    <location>
        <position position="170"/>
    </location>
    <ligand>
        <name>Mo-bis(molybdopterin guanine dinucleotide)</name>
        <dbReference type="ChEBI" id="CHEBI:60539"/>
    </ligand>
</feature>
<dbReference type="EC" id="1.9.6.1" evidence="12"/>
<dbReference type="CDD" id="cd02754">
    <property type="entry name" value="MopB_Nitrate-R-NapA-like"/>
    <property type="match status" value="1"/>
</dbReference>
<comment type="cofactor">
    <cofactor evidence="12">
        <name>Mo-bis(molybdopterin guanine dinucleotide)</name>
        <dbReference type="ChEBI" id="CHEBI:60539"/>
    </cofactor>
    <text evidence="12">Binds 1 molybdenum-bis(molybdopterin guanine dinucleotide) (Mo-bis-MGD) cofactor per subunit.</text>
</comment>
<evidence type="ECO:0000313" key="15">
    <source>
        <dbReference type="Proteomes" id="UP000334340"/>
    </source>
</evidence>
<dbReference type="CDD" id="cd02791">
    <property type="entry name" value="MopB_CT_Nitrate-R-NapA-like"/>
    <property type="match status" value="1"/>
</dbReference>
<dbReference type="PROSITE" id="PS51669">
    <property type="entry name" value="4FE4S_MOW_BIS_MGD"/>
    <property type="match status" value="1"/>
</dbReference>
<dbReference type="GO" id="GO:0005576">
    <property type="term" value="C:extracellular region"/>
    <property type="evidence" value="ECO:0007669"/>
    <property type="project" value="UniProtKB-SubCell"/>
</dbReference>
<feature type="binding site" evidence="12">
    <location>
        <position position="51"/>
    </location>
    <ligand>
        <name>[4Fe-4S] cluster</name>
        <dbReference type="ChEBI" id="CHEBI:49883"/>
    </ligand>
</feature>
<evidence type="ECO:0000256" key="8">
    <source>
        <dbReference type="ARBA" id="ARBA00023002"/>
    </source>
</evidence>
<dbReference type="GO" id="GO:0009325">
    <property type="term" value="C:nitrate reductase complex"/>
    <property type="evidence" value="ECO:0007669"/>
    <property type="project" value="TreeGrafter"/>
</dbReference>
<dbReference type="PROSITE" id="PS51318">
    <property type="entry name" value="TAT"/>
    <property type="match status" value="1"/>
</dbReference>
<evidence type="ECO:0000259" key="13">
    <source>
        <dbReference type="PROSITE" id="PS51669"/>
    </source>
</evidence>
<keyword evidence="3 12" id="KW-0004">4Fe-4S</keyword>
<evidence type="ECO:0000256" key="12">
    <source>
        <dbReference type="HAMAP-Rule" id="MF_01630"/>
    </source>
</evidence>
<evidence type="ECO:0000256" key="9">
    <source>
        <dbReference type="ARBA" id="ARBA00023004"/>
    </source>
</evidence>
<dbReference type="InterPro" id="IPR050123">
    <property type="entry name" value="Prok_molybdopt-oxidoreductase"/>
</dbReference>
<dbReference type="Pfam" id="PF04879">
    <property type="entry name" value="Molybdop_Fe4S4"/>
    <property type="match status" value="1"/>
</dbReference>
<dbReference type="InterPro" id="IPR006657">
    <property type="entry name" value="MoPterin_dinucl-bd_dom"/>
</dbReference>
<feature type="binding site" evidence="12">
    <location>
        <position position="48"/>
    </location>
    <ligand>
        <name>[4Fe-4S] cluster</name>
        <dbReference type="ChEBI" id="CHEBI:49883"/>
    </ligand>
</feature>
<dbReference type="Pfam" id="PF01568">
    <property type="entry name" value="Molydop_binding"/>
    <property type="match status" value="1"/>
</dbReference>
<dbReference type="Proteomes" id="UP000334340">
    <property type="component" value="Unassembled WGS sequence"/>
</dbReference>
<comment type="function">
    <text evidence="12">Catalytic subunit of the nitrate reductase complex NapAB. Receives electrons from NapB and catalyzes the reduction of nitrate to nitrite.</text>
</comment>
<gene>
    <name evidence="12" type="primary">napA</name>
    <name evidence="14" type="ORF">MELA_00583</name>
</gene>
<dbReference type="PANTHER" id="PTHR43105">
    <property type="entry name" value="RESPIRATORY NITRATE REDUCTASE"/>
    <property type="match status" value="1"/>
</dbReference>
<keyword evidence="8 12" id="KW-0560">Oxidoreductase</keyword>
<feature type="binding site" evidence="12">
    <location>
        <position position="779"/>
    </location>
    <ligand>
        <name>Mo-bis(molybdopterin guanine dinucleotide)</name>
        <dbReference type="ChEBI" id="CHEBI:60539"/>
    </ligand>
</feature>
<proteinExistence type="inferred from homology"/>
<feature type="binding site" evidence="12">
    <location>
        <begin position="510"/>
        <end position="511"/>
    </location>
    <ligand>
        <name>Mo-bis(molybdopterin guanine dinucleotide)</name>
        <dbReference type="ChEBI" id="CHEBI:60539"/>
    </ligand>
</feature>
<dbReference type="SUPFAM" id="SSF50692">
    <property type="entry name" value="ADC-like"/>
    <property type="match status" value="1"/>
</dbReference>
<keyword evidence="10 12" id="KW-0411">Iron-sulfur</keyword>
<feature type="binding site" evidence="12">
    <location>
        <position position="145"/>
    </location>
    <ligand>
        <name>Mo-bis(molybdopterin guanine dinucleotide)</name>
        <dbReference type="ChEBI" id="CHEBI:60539"/>
    </ligand>
</feature>
<dbReference type="Gene3D" id="3.40.50.740">
    <property type="match status" value="1"/>
</dbReference>
<dbReference type="Gene3D" id="3.30.200.210">
    <property type="match status" value="1"/>
</dbReference>
<dbReference type="InterPro" id="IPR009010">
    <property type="entry name" value="Asp_de-COase-like_dom_sf"/>
</dbReference>
<keyword evidence="5 12" id="KW-0479">Metal-binding</keyword>
<keyword evidence="7 12" id="KW-0249">Electron transport</keyword>
<dbReference type="GO" id="GO:0043546">
    <property type="term" value="F:molybdopterin cofactor binding"/>
    <property type="evidence" value="ECO:0007669"/>
    <property type="project" value="InterPro"/>
</dbReference>
<evidence type="ECO:0000256" key="6">
    <source>
        <dbReference type="ARBA" id="ARBA00022729"/>
    </source>
</evidence>
<evidence type="ECO:0000256" key="7">
    <source>
        <dbReference type="ARBA" id="ARBA00022982"/>
    </source>
</evidence>
<feature type="binding site" evidence="12">
    <location>
        <position position="85"/>
    </location>
    <ligand>
        <name>Mo-bis(molybdopterin guanine dinucleotide)</name>
        <dbReference type="ChEBI" id="CHEBI:60539"/>
    </ligand>
</feature>
<dbReference type="SUPFAM" id="SSF53706">
    <property type="entry name" value="Formate dehydrogenase/DMSO reductase, domains 1-3"/>
    <property type="match status" value="1"/>
</dbReference>
<comment type="subcellular location">
    <subcellularLocation>
        <location evidence="12">Secreted</location>
    </subcellularLocation>
    <text evidence="12">Membrane-associated.</text>
</comment>
<comment type="subunit">
    <text evidence="12">Component of the nitrate reductase NapAB complex composed of NapA and NapB.</text>
</comment>
<feature type="binding site" evidence="12">
    <location>
        <position position="762"/>
    </location>
    <ligand>
        <name>Mo-bis(molybdopterin guanine dinucleotide)</name>
        <dbReference type="ChEBI" id="CHEBI:60539"/>
    </ligand>
</feature>
<dbReference type="AlphaFoldDB" id="A0A564ZH30"/>
<feature type="binding site" evidence="12">
    <location>
        <position position="55"/>
    </location>
    <ligand>
        <name>[4Fe-4S] cluster</name>
        <dbReference type="ChEBI" id="CHEBI:49883"/>
    </ligand>
</feature>
<evidence type="ECO:0000256" key="2">
    <source>
        <dbReference type="ARBA" id="ARBA00022448"/>
    </source>
</evidence>
<feature type="binding site" evidence="12">
    <location>
        <position position="83"/>
    </location>
    <ligand>
        <name>[4Fe-4S] cluster</name>
        <dbReference type="ChEBI" id="CHEBI:49883"/>
    </ligand>
</feature>
<feature type="binding site" evidence="12">
    <location>
        <position position="560"/>
    </location>
    <ligand>
        <name>Mo-bis(molybdopterin guanine dinucleotide)</name>
        <dbReference type="ChEBI" id="CHEBI:60539"/>
    </ligand>
</feature>
<dbReference type="Pfam" id="PF00384">
    <property type="entry name" value="Molybdopterin"/>
    <property type="match status" value="1"/>
</dbReference>
<dbReference type="Gene3D" id="2.40.40.20">
    <property type="match status" value="1"/>
</dbReference>
<evidence type="ECO:0000256" key="11">
    <source>
        <dbReference type="ARBA" id="ARBA00023063"/>
    </source>
</evidence>
<dbReference type="InterPro" id="IPR006311">
    <property type="entry name" value="TAT_signal"/>
</dbReference>
<comment type="catalytic activity">
    <reaction evidence="12">
        <text>2 Fe(II)-[cytochrome] + nitrate + 2 H(+) = 2 Fe(III)-[cytochrome] + nitrite + H2O</text>
        <dbReference type="Rhea" id="RHEA:12909"/>
        <dbReference type="Rhea" id="RHEA-COMP:11777"/>
        <dbReference type="Rhea" id="RHEA-COMP:11778"/>
        <dbReference type="ChEBI" id="CHEBI:15377"/>
        <dbReference type="ChEBI" id="CHEBI:15378"/>
        <dbReference type="ChEBI" id="CHEBI:16301"/>
        <dbReference type="ChEBI" id="CHEBI:17632"/>
        <dbReference type="ChEBI" id="CHEBI:29033"/>
        <dbReference type="ChEBI" id="CHEBI:29034"/>
        <dbReference type="EC" id="1.9.6.1"/>
    </reaction>
</comment>
<sequence length="788" mass="88310">MTLSRRELLKTLAGTGAAVLTLPDALFAIPEGVAEAAETAEEWKKSPCRFCGVGCGALVGLRQGKVVAVKGDPEAPVNRGLLCIKGYSLPKILYGADRYRVPLLRQGNKFVQISWDQALDIMASKFKEAVQKHGPESVAMYFSGQTTIFEGYAINKLMKAGIGSNNIESNARLCMASAVTGFYSTFGMDEPMGCYDDFELTDTFFIWGSNFAEMHPILYSRMMERKHQDPNVKIVSLQTYLNRSTDEPADVVAIFKPHSDLAIANAMAHVIVKEGLTNGSFIQKYVTFKKGLTGIGYGVEDNFEYGGASESNWTTYRPFADKAHTISIEEYKAFLEPYTPEYAEKLSGVPADTIRQIARLLGEPKRKAVSCWTMGFNQHVRGTWINNLVYNLHLLTGKIAEPGNSPLSLTGQPSACGTTREVGVLSHALPGGMFVANPEHRKKAAHIWNVPVERISSRPGYHTMEMFRALDRGDIKVIWINTTNPFQTLPHVGRYRRGARKGGERFIVVSDVYPSETARHADLILPSAMWVEKEGMFGNTERRTQHWFKMVDPPGQARDDLWQIVELAKRLGSGNLFDYGEEPLQKALFEEYRKFGQGSGKDLASYDLYAKVRGGLRWPVVEGKETRWRYREGFDPYVKKGEGVRFYGQPDGRAVIWARPYEPPAEQPDEQYPFWLTTGRVLEHWHTGTITRRVLELHRAVPFAPVWINPEDAGVLGIKVGDQVRVRSRRGEIITTAQLGGRNTVPKGVVFVPFFDENVLINLVTLDAYDPISKQPDYKKCAVRIEKV</sequence>
<keyword evidence="9 12" id="KW-0408">Iron</keyword>
<keyword evidence="2 12" id="KW-0813">Transport</keyword>
<dbReference type="GO" id="GO:0042128">
    <property type="term" value="P:nitrate assimilation"/>
    <property type="evidence" value="ECO:0007669"/>
    <property type="project" value="UniProtKB-UniRule"/>
</dbReference>
<dbReference type="InterPro" id="IPR010051">
    <property type="entry name" value="Periplasm_NO3_reductase_lsu"/>
</dbReference>
<feature type="domain" description="4Fe-4S Mo/W bis-MGD-type" evidence="13">
    <location>
        <begin position="41"/>
        <end position="97"/>
    </location>
</feature>
<dbReference type="GO" id="GO:0005506">
    <property type="term" value="F:iron ion binding"/>
    <property type="evidence" value="ECO:0007669"/>
    <property type="project" value="UniProtKB-UniRule"/>
</dbReference>
<reference evidence="14 15" key="1">
    <citation type="submission" date="2019-07" db="EMBL/GenBank/DDBJ databases">
        <authorList>
            <person name="Cremers G."/>
        </authorList>
    </citation>
    <scope>NUCLEOTIDE SEQUENCE [LARGE SCALE GENOMIC DNA]</scope>
</reference>
<organism evidence="14 15">
    <name type="scientific">Candidatus Methylomirabilis lanthanidiphila</name>
    <dbReference type="NCBI Taxonomy" id="2211376"/>
    <lineage>
        <taxon>Bacteria</taxon>
        <taxon>Candidatus Methylomirabilota</taxon>
        <taxon>Candidatus Methylomirabilia</taxon>
        <taxon>Candidatus Methylomirabilales</taxon>
        <taxon>Candidatus Methylomirabilaceae</taxon>
        <taxon>Candidatus Methylomirabilis</taxon>
    </lineage>
</organism>
<keyword evidence="15" id="KW-1185">Reference proteome</keyword>
<feature type="binding site" evidence="12">
    <location>
        <position position="174"/>
    </location>
    <ligand>
        <name>Mo-bis(molybdopterin guanine dinucleotide)</name>
        <dbReference type="ChEBI" id="CHEBI:60539"/>
    </ligand>
</feature>
<feature type="binding site" evidence="12">
    <location>
        <begin position="678"/>
        <end position="687"/>
    </location>
    <ligand>
        <name>Mo-bis(molybdopterin guanine dinucleotide)</name>
        <dbReference type="ChEBI" id="CHEBI:60539"/>
    </ligand>
</feature>
<dbReference type="GO" id="GO:0009055">
    <property type="term" value="F:electron transfer activity"/>
    <property type="evidence" value="ECO:0007669"/>
    <property type="project" value="UniProtKB-UniRule"/>
</dbReference>
<comment type="cofactor">
    <cofactor evidence="12">
        <name>[4Fe-4S] cluster</name>
        <dbReference type="ChEBI" id="CHEBI:49883"/>
    </cofactor>
    <text evidence="12">Binds 1 [4Fe-4S] cluster.</text>
</comment>
<evidence type="ECO:0000313" key="14">
    <source>
        <dbReference type="EMBL" id="VUZ84217.1"/>
    </source>
</evidence>
<dbReference type="PANTHER" id="PTHR43105:SF11">
    <property type="entry name" value="PERIPLASMIC NITRATE REDUCTASE"/>
    <property type="match status" value="1"/>
</dbReference>
<dbReference type="SMART" id="SM00926">
    <property type="entry name" value="Molybdop_Fe4S4"/>
    <property type="match status" value="1"/>
</dbReference>
<keyword evidence="4 12" id="KW-0500">Molybdenum</keyword>
<dbReference type="GO" id="GO:0030151">
    <property type="term" value="F:molybdenum ion binding"/>
    <property type="evidence" value="ECO:0007669"/>
    <property type="project" value="InterPro"/>
</dbReference>
<dbReference type="GO" id="GO:0051539">
    <property type="term" value="F:4 iron, 4 sulfur cluster binding"/>
    <property type="evidence" value="ECO:0007669"/>
    <property type="project" value="UniProtKB-KW"/>
</dbReference>
<keyword evidence="11 12" id="KW-0534">Nitrate assimilation</keyword>
<keyword evidence="6 12" id="KW-0732">Signal</keyword>
<comment type="similarity">
    <text evidence="1 12">Belongs to the prokaryotic molybdopterin-containing oxidoreductase family. NasA/NapA/NarB subfamily.</text>
</comment>
<evidence type="ECO:0000256" key="4">
    <source>
        <dbReference type="ARBA" id="ARBA00022505"/>
    </source>
</evidence>
<feature type="binding site" evidence="12">
    <location>
        <position position="533"/>
    </location>
    <ligand>
        <name>Mo-bis(molybdopterin guanine dinucleotide)</name>
        <dbReference type="ChEBI" id="CHEBI:60539"/>
    </ligand>
</feature>
<evidence type="ECO:0000256" key="1">
    <source>
        <dbReference type="ARBA" id="ARBA00008747"/>
    </source>
</evidence>
<dbReference type="GO" id="GO:0006777">
    <property type="term" value="P:Mo-molybdopterin cofactor biosynthetic process"/>
    <property type="evidence" value="ECO:0007669"/>
    <property type="project" value="UniProtKB-UniRule"/>
</dbReference>
<evidence type="ECO:0000256" key="3">
    <source>
        <dbReference type="ARBA" id="ARBA00022485"/>
    </source>
</evidence>
<protein>
    <recommendedName>
        <fullName evidence="12">Nitrate reductase</fullName>
        <ecNumber evidence="12">1.9.6.1</ecNumber>
    </recommendedName>
</protein>
<comment type="PTM">
    <text evidence="12">Predicted to be exported by the Tat system. The position of the signal peptide cleavage has not been experimentally proven.</text>
</comment>
<dbReference type="HAMAP" id="MF_01630">
    <property type="entry name" value="Nitrate_reduct_NapA"/>
    <property type="match status" value="1"/>
</dbReference>
<dbReference type="GO" id="GO:0050140">
    <property type="term" value="F:nitrate reductase (cytochrome) activity"/>
    <property type="evidence" value="ECO:0007669"/>
    <property type="project" value="UniProtKB-EC"/>
</dbReference>
<feature type="binding site" evidence="12">
    <location>
        <position position="484"/>
    </location>
    <ligand>
        <name>Mo-bis(molybdopterin guanine dinucleotide)</name>
        <dbReference type="ChEBI" id="CHEBI:60539"/>
    </ligand>
</feature>
<dbReference type="GO" id="GO:0016020">
    <property type="term" value="C:membrane"/>
    <property type="evidence" value="ECO:0007669"/>
    <property type="project" value="TreeGrafter"/>
</dbReference>
<dbReference type="InterPro" id="IPR006656">
    <property type="entry name" value="Mopterin_OxRdtase"/>
</dbReference>